<dbReference type="Gene3D" id="3.80.10.10">
    <property type="entry name" value="Ribonuclease Inhibitor"/>
    <property type="match status" value="1"/>
</dbReference>
<dbReference type="PANTHER" id="PTHR36766:SF40">
    <property type="entry name" value="DISEASE RESISTANCE PROTEIN RGA3"/>
    <property type="match status" value="1"/>
</dbReference>
<evidence type="ECO:0000313" key="12">
    <source>
        <dbReference type="Proteomes" id="UP000187609"/>
    </source>
</evidence>
<keyword evidence="6" id="KW-0067">ATP-binding</keyword>
<dbReference type="InterPro" id="IPR036388">
    <property type="entry name" value="WH-like_DNA-bd_sf"/>
</dbReference>
<evidence type="ECO:0000256" key="6">
    <source>
        <dbReference type="ARBA" id="ARBA00022840"/>
    </source>
</evidence>
<keyword evidence="5" id="KW-0611">Plant defense</keyword>
<feature type="domain" description="Disease resistance protein winged helix" evidence="9">
    <location>
        <begin position="444"/>
        <end position="517"/>
    </location>
</feature>
<organism evidence="11 12">
    <name type="scientific">Nicotiana attenuata</name>
    <name type="common">Coyote tobacco</name>
    <dbReference type="NCBI Taxonomy" id="49451"/>
    <lineage>
        <taxon>Eukaryota</taxon>
        <taxon>Viridiplantae</taxon>
        <taxon>Streptophyta</taxon>
        <taxon>Embryophyta</taxon>
        <taxon>Tracheophyta</taxon>
        <taxon>Spermatophyta</taxon>
        <taxon>Magnoliopsida</taxon>
        <taxon>eudicotyledons</taxon>
        <taxon>Gunneridae</taxon>
        <taxon>Pentapetalae</taxon>
        <taxon>asterids</taxon>
        <taxon>lamiids</taxon>
        <taxon>Solanales</taxon>
        <taxon>Solanaceae</taxon>
        <taxon>Nicotianoideae</taxon>
        <taxon>Nicotianeae</taxon>
        <taxon>Nicotiana</taxon>
    </lineage>
</organism>
<dbReference type="OrthoDB" id="1218103at2759"/>
<dbReference type="Gramene" id="OIT00994">
    <property type="protein sequence ID" value="OIT00994"/>
    <property type="gene ID" value="A4A49_09083"/>
</dbReference>
<dbReference type="InterPro" id="IPR042197">
    <property type="entry name" value="Apaf_helical"/>
</dbReference>
<protein>
    <submittedName>
        <fullName evidence="11">Disease resistance protein rga3</fullName>
    </submittedName>
</protein>
<evidence type="ECO:0000259" key="10">
    <source>
        <dbReference type="Pfam" id="PF23598"/>
    </source>
</evidence>
<evidence type="ECO:0000259" key="7">
    <source>
        <dbReference type="Pfam" id="PF00931"/>
    </source>
</evidence>
<evidence type="ECO:0000256" key="5">
    <source>
        <dbReference type="ARBA" id="ARBA00022821"/>
    </source>
</evidence>
<dbReference type="GO" id="GO:0043531">
    <property type="term" value="F:ADP binding"/>
    <property type="evidence" value="ECO:0007669"/>
    <property type="project" value="InterPro"/>
</dbReference>
<evidence type="ECO:0000256" key="2">
    <source>
        <dbReference type="ARBA" id="ARBA00022614"/>
    </source>
</evidence>
<name>A0A1J6I8Y7_NICAT</name>
<evidence type="ECO:0000259" key="8">
    <source>
        <dbReference type="Pfam" id="PF18052"/>
    </source>
</evidence>
<dbReference type="SUPFAM" id="SSF52058">
    <property type="entry name" value="L domain-like"/>
    <property type="match status" value="1"/>
</dbReference>
<dbReference type="Pfam" id="PF23598">
    <property type="entry name" value="LRR_14"/>
    <property type="match status" value="1"/>
</dbReference>
<sequence>MAEVLVSIVLDQLGNFIVEQVKGQVDELRMAIGIKKEIQSLSMKLKMIKEALDDAEKRRVKDINVKHWLEILEDFSYDTDNVLDEWKTRILQQEIERNEAATTAASIPRKKVSCFFLPSCFTFKKLELNRDIVRKIKELDVKLEVIVREKDQFNFVVNANGVVSDQDVFKRVMTTGIVDESEIHGRDSDKDVLISKLLDNCDQENGVLVVSVVGTGGIGKTTLAQLAYGDEKIKGHFDERIWICVSDPFDEVKVAKAILESLTKSSPNLSQLHMLLERIQECVSKKRFFLVLDDVWSEDYSKWEPLKNSLKNGAQGSRILVTSRSERVVEVMGSSYMHRLGQISDSDCWSLFSRIAFSGRNKEDFENLEDIGKRIVRKCKGLPLAAKTMGSLLRFKDTEEEWQTVLDSEIWELEEVAVDLFPHLYLSYDDLPPILKRCFTYCAIFPKDTVINVDRLIRIWMAQGYLSTVENNQQEVKGREYFMNLATRSFFHELKKDDKNASVIISCKMHDIVHDFAQFLAKNDCYSIKGTEAAENKADVLSVRHLCWESTDSTVNPTSVCDIGKIRSLFAENLHAKELPRDLFKGLKCIRVLNLHGCLMQELPEEIGNLFHLRCIDLSSSQVKDLPEAICRLCNLQALDLHGCKNLSRLPQQIGKLLNLRHLITTDMPKLESFPQGIASLNQLRTLSDFVVGKGSSKLGYIGKLNQLQGYLSIHVIGNLNSAEDVVEAEKAELKSKKYVKELRLNFYWTSEVRMDVIDALIPPPNLRSLTINGYRGTQLPTWITLSLNNLRVLTLSECFNCNFLPPLGKLPFLEILWVRLMDELKHVGNEFLGLPGTIASFPKLKKLRFSYCSEWEEWTDLKPEVVCSVMPSLKELELYCCEKLNSLPYCLLQRLSSIESLKIKMCPYLELDWTKISHIQNIETGNGI</sequence>
<dbReference type="OMA" id="DLPEAIC"/>
<dbReference type="InterPro" id="IPR027417">
    <property type="entry name" value="P-loop_NTPase"/>
</dbReference>
<dbReference type="PANTHER" id="PTHR36766">
    <property type="entry name" value="PLANT BROAD-SPECTRUM MILDEW RESISTANCE PROTEIN RPW8"/>
    <property type="match status" value="1"/>
</dbReference>
<dbReference type="FunFam" id="1.10.10.10:FF:000322">
    <property type="entry name" value="Probable disease resistance protein At1g63360"/>
    <property type="match status" value="1"/>
</dbReference>
<dbReference type="Pfam" id="PF23559">
    <property type="entry name" value="WHD_DRP"/>
    <property type="match status" value="1"/>
</dbReference>
<dbReference type="GO" id="GO:0051607">
    <property type="term" value="P:defense response to virus"/>
    <property type="evidence" value="ECO:0007669"/>
    <property type="project" value="UniProtKB-ARBA"/>
</dbReference>
<dbReference type="Gene3D" id="3.40.50.300">
    <property type="entry name" value="P-loop containing nucleotide triphosphate hydrolases"/>
    <property type="match status" value="1"/>
</dbReference>
<dbReference type="Gene3D" id="1.10.8.430">
    <property type="entry name" value="Helical domain of apoptotic protease-activating factors"/>
    <property type="match status" value="1"/>
</dbReference>
<evidence type="ECO:0000256" key="1">
    <source>
        <dbReference type="ARBA" id="ARBA00008894"/>
    </source>
</evidence>
<keyword evidence="12" id="KW-1185">Reference proteome</keyword>
<dbReference type="Proteomes" id="UP000187609">
    <property type="component" value="Unassembled WGS sequence"/>
</dbReference>
<evidence type="ECO:0000256" key="3">
    <source>
        <dbReference type="ARBA" id="ARBA00022737"/>
    </source>
</evidence>
<feature type="domain" description="NB-ARC" evidence="7">
    <location>
        <begin position="188"/>
        <end position="360"/>
    </location>
</feature>
<gene>
    <name evidence="11" type="primary">RGA3_3</name>
    <name evidence="11" type="ORF">A4A49_09083</name>
</gene>
<dbReference type="PRINTS" id="PR00364">
    <property type="entry name" value="DISEASERSIST"/>
</dbReference>
<dbReference type="EMBL" id="MJEQ01037189">
    <property type="protein sequence ID" value="OIT00994.1"/>
    <property type="molecule type" value="Genomic_DNA"/>
</dbReference>
<keyword evidence="2" id="KW-0433">Leucine-rich repeat</keyword>
<evidence type="ECO:0000256" key="4">
    <source>
        <dbReference type="ARBA" id="ARBA00022741"/>
    </source>
</evidence>
<evidence type="ECO:0000259" key="9">
    <source>
        <dbReference type="Pfam" id="PF23559"/>
    </source>
</evidence>
<dbReference type="GO" id="GO:0005524">
    <property type="term" value="F:ATP binding"/>
    <property type="evidence" value="ECO:0007669"/>
    <property type="project" value="UniProtKB-KW"/>
</dbReference>
<dbReference type="Pfam" id="PF00931">
    <property type="entry name" value="NB-ARC"/>
    <property type="match status" value="1"/>
</dbReference>
<dbReference type="Gene3D" id="1.20.5.4130">
    <property type="match status" value="1"/>
</dbReference>
<dbReference type="SUPFAM" id="SSF52540">
    <property type="entry name" value="P-loop containing nucleoside triphosphate hydrolases"/>
    <property type="match status" value="1"/>
</dbReference>
<keyword evidence="3" id="KW-0677">Repeat</keyword>
<proteinExistence type="inferred from homology"/>
<dbReference type="AlphaFoldDB" id="A0A1J6I8Y7"/>
<dbReference type="InterPro" id="IPR055414">
    <property type="entry name" value="LRR_R13L4/SHOC2-like"/>
</dbReference>
<dbReference type="KEGG" id="nau:109229369"/>
<comment type="caution">
    <text evidence="11">The sequence shown here is derived from an EMBL/GenBank/DDBJ whole genome shotgun (WGS) entry which is preliminary data.</text>
</comment>
<feature type="domain" description="Disease resistance R13L4/SHOC-2-like LRR" evidence="10">
    <location>
        <begin position="565"/>
        <end position="906"/>
    </location>
</feature>
<dbReference type="Gene3D" id="1.10.10.10">
    <property type="entry name" value="Winged helix-like DNA-binding domain superfamily/Winged helix DNA-binding domain"/>
    <property type="match status" value="1"/>
</dbReference>
<dbReference type="SMR" id="A0A1J6I8Y7"/>
<dbReference type="InterPro" id="IPR041118">
    <property type="entry name" value="Rx_N"/>
</dbReference>
<dbReference type="InterPro" id="IPR058922">
    <property type="entry name" value="WHD_DRP"/>
</dbReference>
<dbReference type="InterPro" id="IPR032675">
    <property type="entry name" value="LRR_dom_sf"/>
</dbReference>
<evidence type="ECO:0000313" key="11">
    <source>
        <dbReference type="EMBL" id="OIT00994.1"/>
    </source>
</evidence>
<feature type="domain" description="Disease resistance N-terminal" evidence="8">
    <location>
        <begin position="6"/>
        <end position="98"/>
    </location>
</feature>
<dbReference type="Pfam" id="PF18052">
    <property type="entry name" value="Rx_N"/>
    <property type="match status" value="1"/>
</dbReference>
<accession>A0A1J6I8Y7</accession>
<keyword evidence="4" id="KW-0547">Nucleotide-binding</keyword>
<comment type="similarity">
    <text evidence="1">Belongs to the disease resistance NB-LRR family.</text>
</comment>
<dbReference type="InterPro" id="IPR002182">
    <property type="entry name" value="NB-ARC"/>
</dbReference>
<dbReference type="GeneID" id="109229369"/>
<reference evidence="11" key="1">
    <citation type="submission" date="2016-11" db="EMBL/GenBank/DDBJ databases">
        <title>The genome of Nicotiana attenuata.</title>
        <authorList>
            <person name="Xu S."/>
            <person name="Brockmoeller T."/>
            <person name="Gaquerel E."/>
            <person name="Navarro A."/>
            <person name="Kuhl H."/>
            <person name="Gase K."/>
            <person name="Ling Z."/>
            <person name="Zhou W."/>
            <person name="Kreitzer C."/>
            <person name="Stanke M."/>
            <person name="Tang H."/>
            <person name="Lyons E."/>
            <person name="Pandey P."/>
            <person name="Pandey S.P."/>
            <person name="Timmermann B."/>
            <person name="Baldwin I.T."/>
        </authorList>
    </citation>
    <scope>NUCLEOTIDE SEQUENCE [LARGE SCALE GENOMIC DNA]</scope>
    <source>
        <strain evidence="11">UT</strain>
    </source>
</reference>
<dbReference type="FunFam" id="3.40.50.300:FF:001091">
    <property type="entry name" value="Probable disease resistance protein At1g61300"/>
    <property type="match status" value="1"/>
</dbReference>